<keyword evidence="3 4" id="KW-1015">Disulfide bond</keyword>
<sequence length="506" mass="56572">MRNFLDLSSVGNITIGTPPQEFQVIFDTGSSDLWVPFIFYTNPSCYTHNTFKYHESSTYWNTNKPLNIIYETGIMKFVYDTTWTGDLVSTDQPFGLSLELNKFDNTPFDGLLGLNYPHMSAIGAIPIFDNLKKQGAISEPVFAFFLSKCRVSGCVVMFGGVDKDYYQGELNWVPLNEIAYWRINMGQQASPSEGYLNISMKRKVIACSRGCHVIMDTGTPVTVGPTRLVNNIQKLITPGHRHYVSCFAINTLPSILFTINGINYPMPARAYILKIRNLVSLKQLFGLSQEEYGFDGAPFDGVLGLAFPSISTKGAIPIFDNLWSQGAFSEPVFAFYLSKYKPEGSVVMFGGVDHRYYKGELNWIPVSQPRHWLISMNHISMNGNIVACSHGCQAFVDTGTSLIYGPTDLVTNINKLMNARLENSEYAVSCDAVKTLPPVIFNINGIEYPLPPQAYNTKDKNSCISIFQGGLENLSPDNWLLGDVFLRQYFSVFDRKNERIGLAPAV</sequence>
<proteinExistence type="inferred from homology"/>
<evidence type="ECO:0000259" key="6">
    <source>
        <dbReference type="PROSITE" id="PS51767"/>
    </source>
</evidence>
<feature type="disulfide bond" evidence="4">
    <location>
        <begin position="388"/>
        <end position="392"/>
    </location>
</feature>
<dbReference type="AlphaFoldDB" id="A0A6B0RL30"/>
<dbReference type="FunFam" id="2.40.70.10:FF:000004">
    <property type="entry name" value="Pepsin A"/>
    <property type="match status" value="1"/>
</dbReference>
<dbReference type="GO" id="GO:0005576">
    <property type="term" value="C:extracellular region"/>
    <property type="evidence" value="ECO:0007669"/>
    <property type="project" value="UniProtKB-SubCell"/>
</dbReference>
<evidence type="ECO:0000313" key="8">
    <source>
        <dbReference type="Proteomes" id="UP000322234"/>
    </source>
</evidence>
<dbReference type="GO" id="GO:0004190">
    <property type="term" value="F:aspartic-type endopeptidase activity"/>
    <property type="evidence" value="ECO:0007669"/>
    <property type="project" value="UniProtKB-KW"/>
</dbReference>
<dbReference type="InterPro" id="IPR001969">
    <property type="entry name" value="Aspartic_peptidase_AS"/>
</dbReference>
<comment type="caution">
    <text evidence="7">The sequence shown here is derived from an EMBL/GenBank/DDBJ whole genome shotgun (WGS) entry which is preliminary data.</text>
</comment>
<dbReference type="FunFam" id="2.40.70.10:FF:000006">
    <property type="entry name" value="Cathepsin E"/>
    <property type="match status" value="1"/>
</dbReference>
<dbReference type="InterPro" id="IPR034164">
    <property type="entry name" value="Pepsin-like_dom"/>
</dbReference>
<comment type="subcellular location">
    <subcellularLocation>
        <location evidence="1">Secreted</location>
        <location evidence="1">Extracellular space</location>
    </subcellularLocation>
</comment>
<dbReference type="InterPro" id="IPR033121">
    <property type="entry name" value="PEPTIDASE_A1"/>
</dbReference>
<dbReference type="InterPro" id="IPR001461">
    <property type="entry name" value="Aspartic_peptidase_A1"/>
</dbReference>
<evidence type="ECO:0000256" key="3">
    <source>
        <dbReference type="ARBA" id="ARBA00023157"/>
    </source>
</evidence>
<evidence type="ECO:0000313" key="7">
    <source>
        <dbReference type="EMBL" id="MXQ90798.1"/>
    </source>
</evidence>
<reference evidence="7" key="1">
    <citation type="submission" date="2019-10" db="EMBL/GenBank/DDBJ databases">
        <title>The sequence and de novo assembly of the wild yak genome.</title>
        <authorList>
            <person name="Liu Y."/>
        </authorList>
    </citation>
    <scope>NUCLEOTIDE SEQUENCE [LARGE SCALE GENOMIC DNA]</scope>
    <source>
        <strain evidence="7">WY2019</strain>
    </source>
</reference>
<name>A0A6B0RL30_9CETA</name>
<keyword evidence="8" id="KW-1185">Reference proteome</keyword>
<feature type="disulfide bond" evidence="4">
    <location>
        <begin position="430"/>
        <end position="463"/>
    </location>
</feature>
<dbReference type="PANTHER" id="PTHR47966">
    <property type="entry name" value="BETA-SITE APP-CLEAVING ENZYME, ISOFORM A-RELATED"/>
    <property type="match status" value="1"/>
</dbReference>
<protein>
    <recommendedName>
        <fullName evidence="6">Peptidase A1 domain-containing protein</fullName>
    </recommendedName>
</protein>
<evidence type="ECO:0000256" key="5">
    <source>
        <dbReference type="RuleBase" id="RU000454"/>
    </source>
</evidence>
<dbReference type="CDD" id="cd05471">
    <property type="entry name" value="pepsin_like"/>
    <property type="match status" value="1"/>
</dbReference>
<keyword evidence="5" id="KW-0064">Aspartyl protease</keyword>
<dbReference type="PROSITE" id="PS51767">
    <property type="entry name" value="PEPTIDASE_A1"/>
    <property type="match status" value="1"/>
</dbReference>
<dbReference type="PROSITE" id="PS00141">
    <property type="entry name" value="ASP_PROTEASE"/>
    <property type="match status" value="1"/>
</dbReference>
<evidence type="ECO:0000256" key="2">
    <source>
        <dbReference type="ARBA" id="ARBA00007447"/>
    </source>
</evidence>
<dbReference type="GO" id="GO:0006508">
    <property type="term" value="P:proteolysis"/>
    <property type="evidence" value="ECO:0007669"/>
    <property type="project" value="UniProtKB-KW"/>
</dbReference>
<gene>
    <name evidence="7" type="ORF">E5288_WYG016007</name>
</gene>
<dbReference type="PRINTS" id="PR00792">
    <property type="entry name" value="PEPSIN"/>
</dbReference>
<accession>A0A6B0RL30</accession>
<organism evidence="7 8">
    <name type="scientific">Bos mutus</name>
    <name type="common">wild yak</name>
    <dbReference type="NCBI Taxonomy" id="72004"/>
    <lineage>
        <taxon>Eukaryota</taxon>
        <taxon>Metazoa</taxon>
        <taxon>Chordata</taxon>
        <taxon>Craniata</taxon>
        <taxon>Vertebrata</taxon>
        <taxon>Euteleostomi</taxon>
        <taxon>Mammalia</taxon>
        <taxon>Eutheria</taxon>
        <taxon>Laurasiatheria</taxon>
        <taxon>Artiodactyla</taxon>
        <taxon>Ruminantia</taxon>
        <taxon>Pecora</taxon>
        <taxon>Bovidae</taxon>
        <taxon>Bovinae</taxon>
        <taxon>Bos</taxon>
    </lineage>
</organism>
<dbReference type="Gene3D" id="2.60.40.1960">
    <property type="match status" value="1"/>
</dbReference>
<comment type="similarity">
    <text evidence="2 5">Belongs to the peptidase A1 family.</text>
</comment>
<dbReference type="Proteomes" id="UP000322234">
    <property type="component" value="Unassembled WGS sequence"/>
</dbReference>
<keyword evidence="5" id="KW-0645">Protease</keyword>
<feature type="domain" description="Peptidase A1" evidence="6">
    <location>
        <begin position="9"/>
        <end position="503"/>
    </location>
</feature>
<dbReference type="EMBL" id="VBQZ03000064">
    <property type="protein sequence ID" value="MXQ90798.1"/>
    <property type="molecule type" value="Genomic_DNA"/>
</dbReference>
<keyword evidence="5" id="KW-0378">Hydrolase</keyword>
<evidence type="ECO:0000256" key="1">
    <source>
        <dbReference type="ARBA" id="ARBA00004239"/>
    </source>
</evidence>
<evidence type="ECO:0000256" key="4">
    <source>
        <dbReference type="PIRSR" id="PIRSR601461-2"/>
    </source>
</evidence>
<dbReference type="InterPro" id="IPR021109">
    <property type="entry name" value="Peptidase_aspartic_dom_sf"/>
</dbReference>
<dbReference type="Pfam" id="PF00026">
    <property type="entry name" value="Asp"/>
    <property type="match status" value="2"/>
</dbReference>
<dbReference type="SUPFAM" id="SSF50630">
    <property type="entry name" value="Acid proteases"/>
    <property type="match status" value="2"/>
</dbReference>
<dbReference type="PANTHER" id="PTHR47966:SF49">
    <property type="entry name" value="PEPSIN A-5"/>
    <property type="match status" value="1"/>
</dbReference>
<dbReference type="Gene3D" id="2.40.70.10">
    <property type="entry name" value="Acid Proteases"/>
    <property type="match status" value="3"/>
</dbReference>